<keyword evidence="3 14" id="KW-0444">Lipid biosynthesis</keyword>
<name>A0A3L6PVT0_PANMI</name>
<protein>
    <recommendedName>
        <fullName evidence="14">Lipoxygenase</fullName>
        <ecNumber evidence="14">1.13.11.-</ecNumber>
    </recommendedName>
</protein>
<dbReference type="PRINTS" id="PR00087">
    <property type="entry name" value="LIPOXYGENASE"/>
</dbReference>
<dbReference type="InterPro" id="IPR020834">
    <property type="entry name" value="LipOase_CS"/>
</dbReference>
<evidence type="ECO:0000256" key="14">
    <source>
        <dbReference type="RuleBase" id="RU003975"/>
    </source>
</evidence>
<dbReference type="PROSITE" id="PS00711">
    <property type="entry name" value="LIPOXYGENASE_1"/>
    <property type="match status" value="1"/>
</dbReference>
<proteinExistence type="inferred from homology"/>
<keyword evidence="7 13" id="KW-0223">Dioxygenase</keyword>
<dbReference type="Gene3D" id="4.10.372.10">
    <property type="entry name" value="Lipoxygenase-1, Domain 3"/>
    <property type="match status" value="1"/>
</dbReference>
<comment type="pathway">
    <text evidence="14">Lipid metabolism; oxylipin biosynthesis.</text>
</comment>
<evidence type="ECO:0000256" key="15">
    <source>
        <dbReference type="SAM" id="MobiDB-lite"/>
    </source>
</evidence>
<dbReference type="PROSITE" id="PS50095">
    <property type="entry name" value="PLAT"/>
    <property type="match status" value="1"/>
</dbReference>
<dbReference type="GO" id="GO:0006633">
    <property type="term" value="P:fatty acid biosynthetic process"/>
    <property type="evidence" value="ECO:0007669"/>
    <property type="project" value="UniProtKB-KW"/>
</dbReference>
<dbReference type="PROSITE" id="PS00081">
    <property type="entry name" value="LIPOXYGENASE_2"/>
    <property type="match status" value="1"/>
</dbReference>
<feature type="domain" description="PLAT" evidence="16">
    <location>
        <begin position="100"/>
        <end position="222"/>
    </location>
</feature>
<comment type="cofactor">
    <cofactor evidence="1 13">
        <name>Fe cation</name>
        <dbReference type="ChEBI" id="CHEBI:24875"/>
    </cofactor>
</comment>
<keyword evidence="11 14" id="KW-0275">Fatty acid biosynthesis</keyword>
<comment type="similarity">
    <text evidence="2 13">Belongs to the lipoxygenase family.</text>
</comment>
<evidence type="ECO:0000256" key="5">
    <source>
        <dbReference type="ARBA" id="ARBA00022767"/>
    </source>
</evidence>
<keyword evidence="4 13" id="KW-0479">Metal-binding</keyword>
<evidence type="ECO:0000256" key="6">
    <source>
        <dbReference type="ARBA" id="ARBA00022832"/>
    </source>
</evidence>
<feature type="compositionally biased region" description="Low complexity" evidence="15">
    <location>
        <begin position="312"/>
        <end position="324"/>
    </location>
</feature>
<dbReference type="InterPro" id="IPR020833">
    <property type="entry name" value="LipOase_Fe_BS"/>
</dbReference>
<evidence type="ECO:0000256" key="13">
    <source>
        <dbReference type="RuleBase" id="RU003974"/>
    </source>
</evidence>
<evidence type="ECO:0000259" key="16">
    <source>
        <dbReference type="PROSITE" id="PS50095"/>
    </source>
</evidence>
<dbReference type="GO" id="GO:0034440">
    <property type="term" value="P:lipid oxidation"/>
    <property type="evidence" value="ECO:0007669"/>
    <property type="project" value="InterPro"/>
</dbReference>
<reference evidence="19" key="1">
    <citation type="journal article" date="2019" name="Nat. Commun.">
        <title>The genome of broomcorn millet.</title>
        <authorList>
            <person name="Zou C."/>
            <person name="Miki D."/>
            <person name="Li D."/>
            <person name="Tang Q."/>
            <person name="Xiao L."/>
            <person name="Rajput S."/>
            <person name="Deng P."/>
            <person name="Jia W."/>
            <person name="Huang R."/>
            <person name="Zhang M."/>
            <person name="Sun Y."/>
            <person name="Hu J."/>
            <person name="Fu X."/>
            <person name="Schnable P.S."/>
            <person name="Li F."/>
            <person name="Zhang H."/>
            <person name="Feng B."/>
            <person name="Zhu X."/>
            <person name="Liu R."/>
            <person name="Schnable J.C."/>
            <person name="Zhu J.-K."/>
            <person name="Zhang H."/>
        </authorList>
    </citation>
    <scope>NUCLEOTIDE SEQUENCE [LARGE SCALE GENOMIC DNA]</scope>
</reference>
<feature type="region of interest" description="Disordered" evidence="15">
    <location>
        <begin position="67"/>
        <end position="86"/>
    </location>
</feature>
<evidence type="ECO:0000313" key="18">
    <source>
        <dbReference type="EMBL" id="RLM64776.1"/>
    </source>
</evidence>
<dbReference type="Gene3D" id="4.10.375.10">
    <property type="entry name" value="Lipoxygenase-1, Domain 2"/>
    <property type="match status" value="1"/>
</dbReference>
<feature type="region of interest" description="Disordered" evidence="15">
    <location>
        <begin position="293"/>
        <end position="342"/>
    </location>
</feature>
<comment type="caution">
    <text evidence="12">Lacks conserved residue(s) required for the propagation of feature annotation.</text>
</comment>
<keyword evidence="5 14" id="KW-0925">Oxylipin biosynthesis</keyword>
<keyword evidence="19" id="KW-1185">Reference proteome</keyword>
<dbReference type="STRING" id="4540.A0A3L6PVT0"/>
<evidence type="ECO:0000256" key="10">
    <source>
        <dbReference type="ARBA" id="ARBA00023098"/>
    </source>
</evidence>
<dbReference type="Gene3D" id="2.60.60.20">
    <property type="entry name" value="PLAT/LH2 domain"/>
    <property type="match status" value="1"/>
</dbReference>
<sequence length="951" mass="105900">MAPAAMEMLGRSFLPGPGGAGAAGRERGGGPCLAAVGREGRRRRGPLRSAAPVGALAERVVVTPAPAERAGAAPPEEPPHPQSVAARAVVTVRRRRKEDAKRRVAEQLDAYADRVGRSVLLELVSTETDPRKGGPKKSKRSALVGWFEKKDVKAERVVYTADFTVDASFGEPGAVTVLNRHQREFFIESIVVEGFPSGPAHFTCNSWVQPTRVDRSPRVFFTNKPYLPDETPPGLQELRRQELSDLRGEGAAAVAADGERRLTDRVWEYDVYNDLGNPDKGAEFARPVLGGEQLPYPRRMRTGRPKTVTGKPPLSLSPAWPSSSITTASHRSNKFRDNDRAESRVEYPEPIYVSRDEEFEEGKNEMLSEGALKALLHNFMPLLVSSVSPDIRDFAGFHDVDNLFKEGLRLKQALQDQLFQKIPFVRKIQENSEGLLRYDTPDIIKKDKFAWLRDDEFARQALAGINPVNIERLQAFPPVSKLDPAVYGPPESAITEEHIIGQLDGMSVREALEDNRLYMLDYHDIFLPFLDRINAQDGRKAYGTRTLFFLTAAGTLKPIAIELCLPPMTDGCKRAKRVFTPPADATSNWLWQLAKAHVCSNDAGVHQLINHWLRTHACMEPFIIAAHRQLSAMHPIFKLLKPHMRYTLKINALARQILINGDGVIESGFTPGRYCMEMSAFAYRELWRIDQEGLPADLIRRGMAVEDPTQPHGLRLLIEDYPYATDGLLLWSAITRWCDAYVAMYYPSDESVQGDAELQAWYGEAVRTGHADKRDAPWWPRLSTPADLASLLTTLVWLTSAQHAALNFGQYPLGGYIPNRPPLMRRLVPAEGDPEYAHLVADPHRFFLSALPSLTQTTTFMTVIDTLSTHSADEEYLGERPDEAWTADPAALAAAREFADEVRRAEEEIDRRNADTGRRNRCGAGVLPYELMAPTSGPGITCRGVPNSVTI</sequence>
<dbReference type="AlphaFoldDB" id="A0A3L6PVT0"/>
<evidence type="ECO:0000256" key="11">
    <source>
        <dbReference type="ARBA" id="ARBA00023160"/>
    </source>
</evidence>
<dbReference type="InterPro" id="IPR036226">
    <property type="entry name" value="LipOase_C_sf"/>
</dbReference>
<dbReference type="EMBL" id="PQIB02000015">
    <property type="protein sequence ID" value="RLM64776.1"/>
    <property type="molecule type" value="Genomic_DNA"/>
</dbReference>
<evidence type="ECO:0000256" key="7">
    <source>
        <dbReference type="ARBA" id="ARBA00022964"/>
    </source>
</evidence>
<dbReference type="SMART" id="SM00308">
    <property type="entry name" value="LH2"/>
    <property type="match status" value="1"/>
</dbReference>
<evidence type="ECO:0000256" key="1">
    <source>
        <dbReference type="ARBA" id="ARBA00001962"/>
    </source>
</evidence>
<dbReference type="InterPro" id="IPR001246">
    <property type="entry name" value="LipOase_plant"/>
</dbReference>
<gene>
    <name evidence="18" type="ORF">C2845_PM16G08940</name>
</gene>
<dbReference type="FunFam" id="1.20.245.10:FF:000002">
    <property type="entry name" value="Lipoxygenase"/>
    <property type="match status" value="1"/>
</dbReference>
<keyword evidence="6" id="KW-0276">Fatty acid metabolism</keyword>
<dbReference type="InterPro" id="IPR042057">
    <property type="entry name" value="Lipoxy_PLAT/LH2"/>
</dbReference>
<dbReference type="InterPro" id="IPR000907">
    <property type="entry name" value="LipOase"/>
</dbReference>
<organism evidence="18 19">
    <name type="scientific">Panicum miliaceum</name>
    <name type="common">Proso millet</name>
    <name type="synonym">Broomcorn millet</name>
    <dbReference type="NCBI Taxonomy" id="4540"/>
    <lineage>
        <taxon>Eukaryota</taxon>
        <taxon>Viridiplantae</taxon>
        <taxon>Streptophyta</taxon>
        <taxon>Embryophyta</taxon>
        <taxon>Tracheophyta</taxon>
        <taxon>Spermatophyta</taxon>
        <taxon>Magnoliopsida</taxon>
        <taxon>Liliopsida</taxon>
        <taxon>Poales</taxon>
        <taxon>Poaceae</taxon>
        <taxon>PACMAD clade</taxon>
        <taxon>Panicoideae</taxon>
        <taxon>Panicodae</taxon>
        <taxon>Paniceae</taxon>
        <taxon>Panicinae</taxon>
        <taxon>Panicum</taxon>
        <taxon>Panicum sect. Panicum</taxon>
    </lineage>
</organism>
<evidence type="ECO:0000256" key="4">
    <source>
        <dbReference type="ARBA" id="ARBA00022723"/>
    </source>
</evidence>
<dbReference type="EC" id="1.13.11.-" evidence="14"/>
<dbReference type="GO" id="GO:0016702">
    <property type="term" value="F:oxidoreductase activity, acting on single donors with incorporation of molecular oxygen, incorporation of two atoms of oxygen"/>
    <property type="evidence" value="ECO:0007669"/>
    <property type="project" value="InterPro"/>
</dbReference>
<comment type="function">
    <text evidence="14">Plant lipoxygenase may be involved in a number of diverse aspects of plant physiology including growth and development, pest resistance, and senescence or responses to wounding.</text>
</comment>
<dbReference type="InterPro" id="IPR013819">
    <property type="entry name" value="LipOase_C"/>
</dbReference>
<evidence type="ECO:0000256" key="12">
    <source>
        <dbReference type="PROSITE-ProRule" id="PRU00152"/>
    </source>
</evidence>
<dbReference type="PROSITE" id="PS51393">
    <property type="entry name" value="LIPOXYGENASE_3"/>
    <property type="match status" value="1"/>
</dbReference>
<dbReference type="CDD" id="cd01751">
    <property type="entry name" value="PLAT_LH2"/>
    <property type="match status" value="1"/>
</dbReference>
<dbReference type="Proteomes" id="UP000275267">
    <property type="component" value="Unassembled WGS sequence"/>
</dbReference>
<evidence type="ECO:0000256" key="2">
    <source>
        <dbReference type="ARBA" id="ARBA00009419"/>
    </source>
</evidence>
<dbReference type="PRINTS" id="PR00468">
    <property type="entry name" value="PLTLPOXGNASE"/>
</dbReference>
<dbReference type="InterPro" id="IPR001024">
    <property type="entry name" value="PLAT/LH2_dom"/>
</dbReference>
<dbReference type="UniPathway" id="UPA00382"/>
<dbReference type="Pfam" id="PF00305">
    <property type="entry name" value="Lipoxygenase"/>
    <property type="match status" value="1"/>
</dbReference>
<keyword evidence="8 13" id="KW-0560">Oxidoreductase</keyword>
<keyword evidence="9 13" id="KW-0408">Iron</keyword>
<comment type="caution">
    <text evidence="18">The sequence shown here is derived from an EMBL/GenBank/DDBJ whole genome shotgun (WGS) entry which is preliminary data.</text>
</comment>
<evidence type="ECO:0000256" key="8">
    <source>
        <dbReference type="ARBA" id="ARBA00023002"/>
    </source>
</evidence>
<dbReference type="FunFam" id="3.10.450.60:FF:000002">
    <property type="entry name" value="Lipoxygenase"/>
    <property type="match status" value="1"/>
</dbReference>
<dbReference type="OrthoDB" id="407298at2759"/>
<dbReference type="SUPFAM" id="SSF48484">
    <property type="entry name" value="Lipoxigenase"/>
    <property type="match status" value="1"/>
</dbReference>
<evidence type="ECO:0000256" key="9">
    <source>
        <dbReference type="ARBA" id="ARBA00023004"/>
    </source>
</evidence>
<dbReference type="PANTHER" id="PTHR11771">
    <property type="entry name" value="LIPOXYGENASE"/>
    <property type="match status" value="1"/>
</dbReference>
<dbReference type="GO" id="GO:0046872">
    <property type="term" value="F:metal ion binding"/>
    <property type="evidence" value="ECO:0007669"/>
    <property type="project" value="UniProtKB-UniRule"/>
</dbReference>
<evidence type="ECO:0000313" key="19">
    <source>
        <dbReference type="Proteomes" id="UP000275267"/>
    </source>
</evidence>
<dbReference type="InterPro" id="IPR036392">
    <property type="entry name" value="PLAT/LH2_dom_sf"/>
</dbReference>
<dbReference type="GO" id="GO:0031408">
    <property type="term" value="P:oxylipin biosynthetic process"/>
    <property type="evidence" value="ECO:0007669"/>
    <property type="project" value="UniProtKB-UniRule"/>
</dbReference>
<evidence type="ECO:0000259" key="17">
    <source>
        <dbReference type="PROSITE" id="PS51393"/>
    </source>
</evidence>
<feature type="domain" description="Lipoxygenase" evidence="17">
    <location>
        <begin position="225"/>
        <end position="951"/>
    </location>
</feature>
<dbReference type="Gene3D" id="3.10.450.60">
    <property type="match status" value="1"/>
</dbReference>
<dbReference type="SUPFAM" id="SSF49723">
    <property type="entry name" value="Lipase/lipooxygenase domain (PLAT/LH2 domain)"/>
    <property type="match status" value="1"/>
</dbReference>
<dbReference type="InterPro" id="IPR027433">
    <property type="entry name" value="Lipoxygenase_dom_3"/>
</dbReference>
<dbReference type="Pfam" id="PF01477">
    <property type="entry name" value="PLAT"/>
    <property type="match status" value="1"/>
</dbReference>
<accession>A0A3L6PVT0</accession>
<evidence type="ECO:0000256" key="3">
    <source>
        <dbReference type="ARBA" id="ARBA00022516"/>
    </source>
</evidence>
<keyword evidence="10" id="KW-0443">Lipid metabolism</keyword>
<dbReference type="Gene3D" id="1.20.245.10">
    <property type="entry name" value="Lipoxygenase-1, Domain 5"/>
    <property type="match status" value="1"/>
</dbReference>
<feature type="region of interest" description="Disordered" evidence="15">
    <location>
        <begin position="15"/>
        <end position="51"/>
    </location>
</feature>